<dbReference type="EMBL" id="BAABHD010000084">
    <property type="protein sequence ID" value="GAA4470611.1"/>
    <property type="molecule type" value="Genomic_DNA"/>
</dbReference>
<gene>
    <name evidence="2" type="ORF">GCM10023189_59570</name>
</gene>
<protein>
    <submittedName>
        <fullName evidence="2">Membrane protein</fullName>
    </submittedName>
</protein>
<reference evidence="3" key="1">
    <citation type="journal article" date="2019" name="Int. J. Syst. Evol. Microbiol.">
        <title>The Global Catalogue of Microorganisms (GCM) 10K type strain sequencing project: providing services to taxonomists for standard genome sequencing and annotation.</title>
        <authorList>
            <consortium name="The Broad Institute Genomics Platform"/>
            <consortium name="The Broad Institute Genome Sequencing Center for Infectious Disease"/>
            <person name="Wu L."/>
            <person name="Ma J."/>
        </authorList>
    </citation>
    <scope>NUCLEOTIDE SEQUENCE [LARGE SCALE GENOMIC DNA]</scope>
    <source>
        <strain evidence="3">JCM 17927</strain>
    </source>
</reference>
<keyword evidence="1" id="KW-0472">Membrane</keyword>
<feature type="transmembrane region" description="Helical" evidence="1">
    <location>
        <begin position="330"/>
        <end position="350"/>
    </location>
</feature>
<comment type="caution">
    <text evidence="2">The sequence shown here is derived from an EMBL/GenBank/DDBJ whole genome shotgun (WGS) entry which is preliminary data.</text>
</comment>
<accession>A0ABP8NPB0</accession>
<proteinExistence type="predicted"/>
<organism evidence="2 3">
    <name type="scientific">Nibrella saemangeumensis</name>
    <dbReference type="NCBI Taxonomy" id="1084526"/>
    <lineage>
        <taxon>Bacteria</taxon>
        <taxon>Pseudomonadati</taxon>
        <taxon>Bacteroidota</taxon>
        <taxon>Cytophagia</taxon>
        <taxon>Cytophagales</taxon>
        <taxon>Spirosomataceae</taxon>
        <taxon>Nibrella</taxon>
    </lineage>
</organism>
<feature type="transmembrane region" description="Helical" evidence="1">
    <location>
        <begin position="278"/>
        <end position="298"/>
    </location>
</feature>
<feature type="transmembrane region" description="Helical" evidence="1">
    <location>
        <begin position="193"/>
        <end position="214"/>
    </location>
</feature>
<keyword evidence="1" id="KW-1133">Transmembrane helix</keyword>
<feature type="transmembrane region" description="Helical" evidence="1">
    <location>
        <begin position="304"/>
        <end position="323"/>
    </location>
</feature>
<feature type="transmembrane region" description="Helical" evidence="1">
    <location>
        <begin position="108"/>
        <end position="125"/>
    </location>
</feature>
<keyword evidence="1" id="KW-0812">Transmembrane</keyword>
<feature type="transmembrane region" description="Helical" evidence="1">
    <location>
        <begin position="152"/>
        <end position="181"/>
    </location>
</feature>
<feature type="transmembrane region" description="Helical" evidence="1">
    <location>
        <begin position="83"/>
        <end position="102"/>
    </location>
</feature>
<dbReference type="RefSeq" id="WP_345250141.1">
    <property type="nucleotide sequence ID" value="NZ_BAABHD010000084.1"/>
</dbReference>
<sequence>MFSYHRMSHATKPLCVFITLLTFDNWTVFNTPSMGNADGSWSIALQLARLLNLRYGTEFAFTYGPLGFLCSTRLPIATQKWEIIVYDAWLLVQTGFVIWAFLTRRFTVFNMVMLVGAVLYLHSVFGGEPPFYVFYFCLFVLFYHLRTNRHWLVGYALLLSLFTFYVKANVGLVTFLCVLTYVTYYSLTRRLPWYWPVFGWAIALLSLWLSSVWLNTDLVNFVAVCLQVVDSYNDTMHALPPNSNRVMALGFGLLGLTAAIPFGYLIQTRKKVVTIGRLDQLFVVTLAGMQLFILFKEAFVRADIWHLALFFKLGLLPVSLIIFFGQSVRLARAMLIPAFLFIMCGLYVNIRYVKQGLNVYQFRQLLTYGQSLGEPAPPKPEVPAANQLPAHWLSALKSSTVDAGPLDVSLIYANNLTLNYRPRPVFQTYQVTNRYLDSLNATFYRSAKAPAYILFTHAAKSTLDNRFPFADEARTKIAMRQYYQVADQHQDWLLLKRKIRPTPIDTAGRQFLRTRLNNQITIPAYNGLQVLQAQVQYSFFGQLVRFIFQPPPLALEIESRDGKHFRHKISAPMLANGVILTYPEATTASFIQFMDANHRAVNPIQAVRLVSDRWQWGFKPLITVTFVQLRDRTAEAYYPAGR</sequence>
<feature type="transmembrane region" description="Helical" evidence="1">
    <location>
        <begin position="130"/>
        <end position="146"/>
    </location>
</feature>
<evidence type="ECO:0000313" key="3">
    <source>
        <dbReference type="Proteomes" id="UP001501175"/>
    </source>
</evidence>
<evidence type="ECO:0000256" key="1">
    <source>
        <dbReference type="SAM" id="Phobius"/>
    </source>
</evidence>
<name>A0ABP8NPB0_9BACT</name>
<evidence type="ECO:0000313" key="2">
    <source>
        <dbReference type="EMBL" id="GAA4470611.1"/>
    </source>
</evidence>
<feature type="transmembrane region" description="Helical" evidence="1">
    <location>
        <begin position="246"/>
        <end position="266"/>
    </location>
</feature>
<keyword evidence="3" id="KW-1185">Reference proteome</keyword>
<dbReference type="Proteomes" id="UP001501175">
    <property type="component" value="Unassembled WGS sequence"/>
</dbReference>